<comment type="caution">
    <text evidence="3">The sequence shown here is derived from an EMBL/GenBank/DDBJ whole genome shotgun (WGS) entry which is preliminary data.</text>
</comment>
<name>A0ABS4DE60_9CHLR</name>
<keyword evidence="1" id="KW-0472">Membrane</keyword>
<evidence type="ECO:0000313" key="4">
    <source>
        <dbReference type="Proteomes" id="UP001193081"/>
    </source>
</evidence>
<feature type="transmembrane region" description="Helical" evidence="1">
    <location>
        <begin position="72"/>
        <end position="92"/>
    </location>
</feature>
<feature type="transmembrane region" description="Helical" evidence="1">
    <location>
        <begin position="47"/>
        <end position="65"/>
    </location>
</feature>
<evidence type="ECO:0000313" key="3">
    <source>
        <dbReference type="EMBL" id="MBP1467713.1"/>
    </source>
</evidence>
<accession>A0ABS4DE60</accession>
<feature type="domain" description="Bacterial Pleckstrin homology" evidence="2">
    <location>
        <begin position="96"/>
        <end position="197"/>
    </location>
</feature>
<dbReference type="Pfam" id="PF10882">
    <property type="entry name" value="bPH_5"/>
    <property type="match status" value="1"/>
</dbReference>
<keyword evidence="4" id="KW-1185">Reference proteome</keyword>
<keyword evidence="1" id="KW-0812">Transmembrane</keyword>
<sequence length="218" mass="24241">MDGNLVNNALRSVYNDSVKRQTKQVPTPTQIFLVAPLDAYALRVTTGLAYLGGLLVLPLLFAYLANMRWDGLLIPVALALAIAVFLLLTYAVQPRRYEITATELVVRRRLMPALRIPLKLVIGVSLASDLADVPRRGLRFAFNAGIFGYQGPFRLAPYGEVFFLATNRERLVAVARDQRTTMILSPERPRAFVEALQAARADYALEELVPSSLNETRP</sequence>
<evidence type="ECO:0000259" key="2">
    <source>
        <dbReference type="Pfam" id="PF10882"/>
    </source>
</evidence>
<dbReference type="Proteomes" id="UP001193081">
    <property type="component" value="Unassembled WGS sequence"/>
</dbReference>
<dbReference type="InterPro" id="IPR027783">
    <property type="entry name" value="Bacterial_PH-related"/>
</dbReference>
<gene>
    <name evidence="3" type="ORF">EYB53_018505</name>
</gene>
<evidence type="ECO:0000256" key="1">
    <source>
        <dbReference type="SAM" id="Phobius"/>
    </source>
</evidence>
<reference evidence="3 4" key="1">
    <citation type="submission" date="2021-03" db="EMBL/GenBank/DDBJ databases">
        <authorList>
            <person name="Grouzdev D.S."/>
        </authorList>
    </citation>
    <scope>NUCLEOTIDE SEQUENCE [LARGE SCALE GENOMIC DNA]</scope>
    <source>
        <strain evidence="3 4">M50-1</strain>
    </source>
</reference>
<protein>
    <recommendedName>
        <fullName evidence="2">Bacterial Pleckstrin homology domain-containing protein</fullName>
    </recommendedName>
</protein>
<keyword evidence="1" id="KW-1133">Transmembrane helix</keyword>
<dbReference type="EMBL" id="SIJK02000040">
    <property type="protein sequence ID" value="MBP1467713.1"/>
    <property type="molecule type" value="Genomic_DNA"/>
</dbReference>
<organism evidence="3 4">
    <name type="scientific">Candidatus Chloroploca mongolica</name>
    <dbReference type="NCBI Taxonomy" id="2528176"/>
    <lineage>
        <taxon>Bacteria</taxon>
        <taxon>Bacillati</taxon>
        <taxon>Chloroflexota</taxon>
        <taxon>Chloroflexia</taxon>
        <taxon>Chloroflexales</taxon>
        <taxon>Chloroflexineae</taxon>
        <taxon>Oscillochloridaceae</taxon>
        <taxon>Candidatus Chloroploca</taxon>
    </lineage>
</organism>
<proteinExistence type="predicted"/>